<evidence type="ECO:0000259" key="4">
    <source>
        <dbReference type="Pfam" id="PF01551"/>
    </source>
</evidence>
<feature type="compositionally biased region" description="Polar residues" evidence="2">
    <location>
        <begin position="88"/>
        <end position="110"/>
    </location>
</feature>
<gene>
    <name evidence="5" type="ORF">F8O05_00210</name>
</gene>
<dbReference type="GO" id="GO:0004222">
    <property type="term" value="F:metalloendopeptidase activity"/>
    <property type="evidence" value="ECO:0007669"/>
    <property type="project" value="TreeGrafter"/>
</dbReference>
<keyword evidence="3" id="KW-1133">Transmembrane helix</keyword>
<dbReference type="OrthoDB" id="1099523at2"/>
<feature type="compositionally biased region" description="Low complexity" evidence="2">
    <location>
        <begin position="322"/>
        <end position="337"/>
    </location>
</feature>
<feature type="compositionally biased region" description="Acidic residues" evidence="2">
    <location>
        <begin position="269"/>
        <end position="279"/>
    </location>
</feature>
<feature type="transmembrane region" description="Helical" evidence="3">
    <location>
        <begin position="20"/>
        <end position="41"/>
    </location>
</feature>
<sequence length="377" mass="38616">MSPKHAATPTIGERKRRQVLRLATASVVVAGLLTTAGAYLANPSTDPAAIDLIPTADPSFSQPTDTIEPVTGGQGGGVTPDSAFGPTSIRTGESGQAANPNSAALNGATNQKAQQAVQWPLASGDKNITSGFGPRVSPCAGCSSNHRGLDFAGAVGTPVGSISAGIVIDVSRVDNGGLGVHVVVEHRIDGKVTRSVYAHLLTGSLTVKPGDVVLAGEKIGELGNTGSSTGPHLHLEIVVQGTHVDPYTFLKKYADDEDIDVIDRPAVDWAEDQDPDAEGEGWTPNKDTLKLDPAELSNVDPKAPGQTAEPTVTESDDPTEGTAPSESTAPTTTQDPEATTDPEPTETGGETSGPGSASPEADPSQTREPTETKQSGE</sequence>
<dbReference type="CDD" id="cd12797">
    <property type="entry name" value="M23_peptidase"/>
    <property type="match status" value="1"/>
</dbReference>
<dbReference type="Proteomes" id="UP000433493">
    <property type="component" value="Unassembled WGS sequence"/>
</dbReference>
<dbReference type="EMBL" id="WBKB01000001">
    <property type="protein sequence ID" value="KAB1644744.1"/>
    <property type="molecule type" value="Genomic_DNA"/>
</dbReference>
<evidence type="ECO:0000256" key="3">
    <source>
        <dbReference type="SAM" id="Phobius"/>
    </source>
</evidence>
<evidence type="ECO:0000313" key="5">
    <source>
        <dbReference type="EMBL" id="KAB1644744.1"/>
    </source>
</evidence>
<protein>
    <submittedName>
        <fullName evidence="5">Peptidoglycan DD-metalloendopeptidase family protein</fullName>
    </submittedName>
</protein>
<proteinExistence type="predicted"/>
<dbReference type="PANTHER" id="PTHR21666:SF289">
    <property type="entry name" value="L-ALA--D-GLU ENDOPEPTIDASE"/>
    <property type="match status" value="1"/>
</dbReference>
<dbReference type="Pfam" id="PF01551">
    <property type="entry name" value="Peptidase_M23"/>
    <property type="match status" value="1"/>
</dbReference>
<feature type="region of interest" description="Disordered" evidence="2">
    <location>
        <begin position="68"/>
        <end position="110"/>
    </location>
</feature>
<dbReference type="InterPro" id="IPR011055">
    <property type="entry name" value="Dup_hybrid_motif"/>
</dbReference>
<dbReference type="AlphaFoldDB" id="A0A7J5BET0"/>
<accession>A0A7J5BET0</accession>
<comment type="caution">
    <text evidence="5">The sequence shown here is derived from an EMBL/GenBank/DDBJ whole genome shotgun (WGS) entry which is preliminary data.</text>
</comment>
<keyword evidence="1" id="KW-0732">Signal</keyword>
<name>A0A7J5BET0_9MICO</name>
<organism evidence="5 6">
    <name type="scientific">Gulosibacter chungangensis</name>
    <dbReference type="NCBI Taxonomy" id="979746"/>
    <lineage>
        <taxon>Bacteria</taxon>
        <taxon>Bacillati</taxon>
        <taxon>Actinomycetota</taxon>
        <taxon>Actinomycetes</taxon>
        <taxon>Micrococcales</taxon>
        <taxon>Microbacteriaceae</taxon>
        <taxon>Gulosibacter</taxon>
    </lineage>
</organism>
<feature type="compositionally biased region" description="Low complexity" evidence="2">
    <location>
        <begin position="345"/>
        <end position="360"/>
    </location>
</feature>
<keyword evidence="3" id="KW-0472">Membrane</keyword>
<reference evidence="5 6" key="1">
    <citation type="submission" date="2019-09" db="EMBL/GenBank/DDBJ databases">
        <title>Phylogeny of genus Pseudoclavibacter and closely related genus.</title>
        <authorList>
            <person name="Li Y."/>
        </authorList>
    </citation>
    <scope>NUCLEOTIDE SEQUENCE [LARGE SCALE GENOMIC DNA]</scope>
    <source>
        <strain evidence="5 6">KCTC 13959</strain>
    </source>
</reference>
<dbReference type="Gene3D" id="2.70.70.10">
    <property type="entry name" value="Glucose Permease (Domain IIA)"/>
    <property type="match status" value="1"/>
</dbReference>
<evidence type="ECO:0000256" key="1">
    <source>
        <dbReference type="ARBA" id="ARBA00022729"/>
    </source>
</evidence>
<feature type="region of interest" description="Disordered" evidence="2">
    <location>
        <begin position="268"/>
        <end position="377"/>
    </location>
</feature>
<dbReference type="PANTHER" id="PTHR21666">
    <property type="entry name" value="PEPTIDASE-RELATED"/>
    <property type="match status" value="1"/>
</dbReference>
<evidence type="ECO:0000256" key="2">
    <source>
        <dbReference type="SAM" id="MobiDB-lite"/>
    </source>
</evidence>
<feature type="compositionally biased region" description="Basic and acidic residues" evidence="2">
    <location>
        <begin position="368"/>
        <end position="377"/>
    </location>
</feature>
<evidence type="ECO:0000313" key="6">
    <source>
        <dbReference type="Proteomes" id="UP000433493"/>
    </source>
</evidence>
<dbReference type="InterPro" id="IPR050570">
    <property type="entry name" value="Cell_wall_metabolism_enzyme"/>
</dbReference>
<keyword evidence="6" id="KW-1185">Reference proteome</keyword>
<dbReference type="RefSeq" id="WP_158050735.1">
    <property type="nucleotide sequence ID" value="NZ_WBKB01000001.1"/>
</dbReference>
<dbReference type="SUPFAM" id="SSF51261">
    <property type="entry name" value="Duplicated hybrid motif"/>
    <property type="match status" value="1"/>
</dbReference>
<dbReference type="InterPro" id="IPR016047">
    <property type="entry name" value="M23ase_b-sheet_dom"/>
</dbReference>
<keyword evidence="3" id="KW-0812">Transmembrane</keyword>
<feature type="domain" description="M23ase beta-sheet core" evidence="4">
    <location>
        <begin position="145"/>
        <end position="246"/>
    </location>
</feature>